<dbReference type="EMBL" id="SCWB01000010">
    <property type="protein sequence ID" value="TDM10489.1"/>
    <property type="molecule type" value="Genomic_DNA"/>
</dbReference>
<dbReference type="Pfam" id="PF03703">
    <property type="entry name" value="bPH_2"/>
    <property type="match status" value="1"/>
</dbReference>
<protein>
    <recommendedName>
        <fullName evidence="2">YdbS-like PH domain-containing protein</fullName>
    </recommendedName>
</protein>
<comment type="caution">
    <text evidence="3">The sequence shown here is derived from an EMBL/GenBank/DDBJ whole genome shotgun (WGS) entry which is preliminary data.</text>
</comment>
<gene>
    <name evidence="3" type="ORF">ERX29_06475</name>
</gene>
<keyword evidence="4" id="KW-1185">Reference proteome</keyword>
<evidence type="ECO:0000256" key="1">
    <source>
        <dbReference type="SAM" id="Phobius"/>
    </source>
</evidence>
<feature type="transmembrane region" description="Helical" evidence="1">
    <location>
        <begin position="27"/>
        <end position="47"/>
    </location>
</feature>
<dbReference type="Proteomes" id="UP000294802">
    <property type="component" value="Unassembled WGS sequence"/>
</dbReference>
<dbReference type="PANTHER" id="PTHR34473">
    <property type="entry name" value="UPF0699 TRANSMEMBRANE PROTEIN YDBS"/>
    <property type="match status" value="1"/>
</dbReference>
<keyword evidence="1" id="KW-0812">Transmembrane</keyword>
<keyword evidence="1" id="KW-1133">Transmembrane helix</keyword>
<keyword evidence="1" id="KW-0472">Membrane</keyword>
<dbReference type="AlphaFoldDB" id="A0A4R6BUE4"/>
<sequence>MQSVFMPGLCIRRIKRMKSIDPAAVKVWRIAAGIFTAIILLITLSIWLLKTLYFDWIPYWVIGVLLAVLVLQFTWFVLIEPVIGYKTYQYKIDSDELIIFEGIYIKKRHLIPFARIQNVETTVGPIMKRFGLKTVEITTAGGGAAIHLIEDGEAEKIKQEISEVIKRLERRRWQ</sequence>
<evidence type="ECO:0000313" key="3">
    <source>
        <dbReference type="EMBL" id="TDM10489.1"/>
    </source>
</evidence>
<organism evidence="3 4">
    <name type="scientific">Macrococcus lamae</name>
    <dbReference type="NCBI Taxonomy" id="198484"/>
    <lineage>
        <taxon>Bacteria</taxon>
        <taxon>Bacillati</taxon>
        <taxon>Bacillota</taxon>
        <taxon>Bacilli</taxon>
        <taxon>Bacillales</taxon>
        <taxon>Staphylococcaceae</taxon>
        <taxon>Macrococcus</taxon>
    </lineage>
</organism>
<evidence type="ECO:0000259" key="2">
    <source>
        <dbReference type="Pfam" id="PF03703"/>
    </source>
</evidence>
<evidence type="ECO:0000313" key="4">
    <source>
        <dbReference type="Proteomes" id="UP000294802"/>
    </source>
</evidence>
<reference evidence="3 4" key="1">
    <citation type="submission" date="2019-01" db="EMBL/GenBank/DDBJ databases">
        <title>Draft genome sequences of the type strains of six Macrococcus species.</title>
        <authorList>
            <person name="Mazhar S."/>
            <person name="Altermann E."/>
            <person name="Hill C."/>
            <person name="Mcauliffe O."/>
        </authorList>
    </citation>
    <scope>NUCLEOTIDE SEQUENCE [LARGE SCALE GENOMIC DNA]</scope>
    <source>
        <strain evidence="3 4">CCM4815</strain>
    </source>
</reference>
<accession>A0A4R6BUE4</accession>
<dbReference type="OrthoDB" id="1750577at2"/>
<dbReference type="PANTHER" id="PTHR34473:SF2">
    <property type="entry name" value="UPF0699 TRANSMEMBRANE PROTEIN YDBT"/>
    <property type="match status" value="1"/>
</dbReference>
<name>A0A4R6BUE4_9STAP</name>
<proteinExistence type="predicted"/>
<feature type="transmembrane region" description="Helical" evidence="1">
    <location>
        <begin position="59"/>
        <end position="79"/>
    </location>
</feature>
<dbReference type="InterPro" id="IPR005182">
    <property type="entry name" value="YdbS-like_PH"/>
</dbReference>
<feature type="domain" description="YdbS-like PH" evidence="2">
    <location>
        <begin position="85"/>
        <end position="161"/>
    </location>
</feature>